<dbReference type="Gene3D" id="3.30.70.330">
    <property type="match status" value="1"/>
</dbReference>
<dbReference type="InterPro" id="IPR012677">
    <property type="entry name" value="Nucleotide-bd_a/b_plait_sf"/>
</dbReference>
<proteinExistence type="predicted"/>
<dbReference type="PANTHER" id="PTHR36309">
    <property type="entry name" value="RNA-BINDING (RRM/RBD/RNP MOTIFS) FAMILY PROTEIN"/>
    <property type="match status" value="1"/>
</dbReference>
<evidence type="ECO:0000259" key="2">
    <source>
        <dbReference type="PROSITE" id="PS50102"/>
    </source>
</evidence>
<keyword evidence="1" id="KW-0694">RNA-binding</keyword>
<dbReference type="InterPro" id="IPR000504">
    <property type="entry name" value="RRM_dom"/>
</dbReference>
<keyword evidence="4" id="KW-1185">Reference proteome</keyword>
<dbReference type="InterPro" id="IPR035979">
    <property type="entry name" value="RBD_domain_sf"/>
</dbReference>
<dbReference type="PROSITE" id="PS50102">
    <property type="entry name" value="RRM"/>
    <property type="match status" value="1"/>
</dbReference>
<dbReference type="SUPFAM" id="SSF54928">
    <property type="entry name" value="RNA-binding domain, RBD"/>
    <property type="match status" value="1"/>
</dbReference>
<dbReference type="InterPro" id="IPR053316">
    <property type="entry name" value="Epigenetic_reg_gene_expr"/>
</dbReference>
<feature type="domain" description="RRM" evidence="2">
    <location>
        <begin position="40"/>
        <end position="123"/>
    </location>
</feature>
<dbReference type="PANTHER" id="PTHR36309:SF1">
    <property type="entry name" value="RNA-BINDING (RRM_RBD_RNP MOTIFS) FAMILY PROTEIN"/>
    <property type="match status" value="1"/>
</dbReference>
<sequence length="218" mass="25667">MVWWSWTNPQPNPNEQDIIDMEGLTEEEMHDREFAQLVQRCLMVDNLSFTMTDAILCAALGQFGTVQSIKLLRDPKNPGKCIGTAIVEMETAQQADVIVKQMQEFLFMVGGMPRPARAYKATEAMFIDHPLRRRKSLELRFLTRGEPGAREAFQKREIAERHAFERNYIQQQQRIAEEELAMKQFENFRELRKKYESIKDNKEIDVLRQLYKLPDRVR</sequence>
<dbReference type="CDD" id="cd00590">
    <property type="entry name" value="RRM_SF"/>
    <property type="match status" value="1"/>
</dbReference>
<reference evidence="3" key="1">
    <citation type="submission" date="2024-03" db="EMBL/GenBank/DDBJ databases">
        <authorList>
            <consortium name="ELIXIR-Norway"/>
            <consortium name="Elixir Norway"/>
        </authorList>
    </citation>
    <scope>NUCLEOTIDE SEQUENCE</scope>
</reference>
<organism evidence="3 4">
    <name type="scientific">Sphagnum jensenii</name>
    <dbReference type="NCBI Taxonomy" id="128206"/>
    <lineage>
        <taxon>Eukaryota</taxon>
        <taxon>Viridiplantae</taxon>
        <taxon>Streptophyta</taxon>
        <taxon>Embryophyta</taxon>
        <taxon>Bryophyta</taxon>
        <taxon>Sphagnophytina</taxon>
        <taxon>Sphagnopsida</taxon>
        <taxon>Sphagnales</taxon>
        <taxon>Sphagnaceae</taxon>
        <taxon>Sphagnum</taxon>
    </lineage>
</organism>
<name>A0ABP1BTA5_9BRYO</name>
<dbReference type="Proteomes" id="UP001497522">
    <property type="component" value="Chromosome 7"/>
</dbReference>
<gene>
    <name evidence="3" type="ORF">CSSPJE1EN2_LOCUS21066</name>
</gene>
<dbReference type="Pfam" id="PF00076">
    <property type="entry name" value="RRM_1"/>
    <property type="match status" value="1"/>
</dbReference>
<protein>
    <recommendedName>
        <fullName evidence="2">RRM domain-containing protein</fullName>
    </recommendedName>
</protein>
<evidence type="ECO:0000313" key="3">
    <source>
        <dbReference type="EMBL" id="CAK9879553.1"/>
    </source>
</evidence>
<evidence type="ECO:0000313" key="4">
    <source>
        <dbReference type="Proteomes" id="UP001497522"/>
    </source>
</evidence>
<dbReference type="SMART" id="SM00360">
    <property type="entry name" value="RRM"/>
    <property type="match status" value="1"/>
</dbReference>
<accession>A0ABP1BTA5</accession>
<evidence type="ECO:0000256" key="1">
    <source>
        <dbReference type="PROSITE-ProRule" id="PRU00176"/>
    </source>
</evidence>
<dbReference type="EMBL" id="OZ023708">
    <property type="protein sequence ID" value="CAK9879553.1"/>
    <property type="molecule type" value="Genomic_DNA"/>
</dbReference>